<keyword evidence="6" id="KW-1185">Reference proteome</keyword>
<sequence>MHAPSRATRRRTVARPSSGRTASPRRPTRIRGTLRRPRPHLPRPHLHLHHPHLRHPNPRLHLPRLWLPLPNVTPLSYPPPSPQPFPPAAVQTGPSPSPLPSPASQPGQAPPTPTSGPESRQEAKAQPPPQTCSRPVGLQAAPAPSREAVLRGVRARVGEASRGGGVDADKDVCEAAAEEEEEFYRVRVRTRLVSYDNSTLVIRNTSRGDAAPPDPAPLPCRDPEPQPQPATTLPEAHEDHQPPAGPHPPAQPDPSPPVQASPSHHTPPTPLVSQPAMVAAPPAVVNVSPVHARATSAQLHAHAGAVAGAVAGAGAGVKRRLTLLVNRGRNFLAEVYSATQSRLDHYRAEGAPRPGPPRYSHATPPPLEVEVNPMWLLQHTPQAQWLPTQWEEGAGVPAMPLHTPEGGAGGAGAVLVETPVNGEAQQDAAAGVQVVVDEEWIKKNILCTCKCRPPPATRSEEELVEEEEQKKPEEQDAETEEHSRDDESEQAERHGERDKGAPLPHLPTEIQELLDADHARMWWTITGNFGNILPIDWSKTYTRQQYLPVLNLNEMKEGSGGGAEEGEGGTERSAGDDGAGEEEEEEVAQDLDLHHLILNGLTAEPVKSAEEVIQEIDDIMQEGSSSEDECVESSSSGENMQDIPTRPCPPHLYHDKLKSMSVPELNEALMELELVIRRYSETLITQLALRDELEYEKELKNSFISLLLQVQNKRRNFNIEKKKQKKVGPNGTDPKYLTTVIPYDVGHGPPQNPTLQILIKILTAINEDSPTVPTLLTDYILKGQSQSMRVPKWHC</sequence>
<feature type="compositionally biased region" description="Acidic residues" evidence="4">
    <location>
        <begin position="578"/>
        <end position="588"/>
    </location>
</feature>
<dbReference type="PANTHER" id="PTHR12394">
    <property type="entry name" value="ZYGIN"/>
    <property type="match status" value="1"/>
</dbReference>
<feature type="region of interest" description="Disordered" evidence="4">
    <location>
        <begin position="78"/>
        <end position="152"/>
    </location>
</feature>
<feature type="compositionally biased region" description="Pro residues" evidence="4">
    <location>
        <begin position="78"/>
        <end position="87"/>
    </location>
</feature>
<feature type="compositionally biased region" description="Basic residues" evidence="4">
    <location>
        <begin position="26"/>
        <end position="59"/>
    </location>
</feature>
<accession>A0AAW0SU65</accession>
<feature type="region of interest" description="Disordered" evidence="4">
    <location>
        <begin position="203"/>
        <end position="274"/>
    </location>
</feature>
<dbReference type="PANTHER" id="PTHR12394:SF12">
    <property type="entry name" value="LD08195P"/>
    <property type="match status" value="1"/>
</dbReference>
<evidence type="ECO:0000313" key="6">
    <source>
        <dbReference type="Proteomes" id="UP001487740"/>
    </source>
</evidence>
<feature type="compositionally biased region" description="Pro residues" evidence="4">
    <location>
        <begin position="243"/>
        <end position="270"/>
    </location>
</feature>
<keyword evidence="3" id="KW-0175">Coiled coil</keyword>
<feature type="compositionally biased region" description="Pro residues" evidence="4">
    <location>
        <begin position="212"/>
        <end position="228"/>
    </location>
</feature>
<evidence type="ECO:0000313" key="5">
    <source>
        <dbReference type="EMBL" id="KAK8378648.1"/>
    </source>
</evidence>
<dbReference type="EMBL" id="JARAKH010000044">
    <property type="protein sequence ID" value="KAK8378648.1"/>
    <property type="molecule type" value="Genomic_DNA"/>
</dbReference>
<comment type="caution">
    <text evidence="5">The sequence shown here is derived from an EMBL/GenBank/DDBJ whole genome shotgun (WGS) entry which is preliminary data.</text>
</comment>
<protein>
    <recommendedName>
        <fullName evidence="7">Fasciculation and elongation protein zeta-2</fullName>
    </recommendedName>
</protein>
<dbReference type="GO" id="GO:0005737">
    <property type="term" value="C:cytoplasm"/>
    <property type="evidence" value="ECO:0007669"/>
    <property type="project" value="TreeGrafter"/>
</dbReference>
<organism evidence="5 6">
    <name type="scientific">Scylla paramamosain</name>
    <name type="common">Mud crab</name>
    <dbReference type="NCBI Taxonomy" id="85552"/>
    <lineage>
        <taxon>Eukaryota</taxon>
        <taxon>Metazoa</taxon>
        <taxon>Ecdysozoa</taxon>
        <taxon>Arthropoda</taxon>
        <taxon>Crustacea</taxon>
        <taxon>Multicrustacea</taxon>
        <taxon>Malacostraca</taxon>
        <taxon>Eumalacostraca</taxon>
        <taxon>Eucarida</taxon>
        <taxon>Decapoda</taxon>
        <taxon>Pleocyemata</taxon>
        <taxon>Brachyura</taxon>
        <taxon>Eubrachyura</taxon>
        <taxon>Portunoidea</taxon>
        <taxon>Portunidae</taxon>
        <taxon>Portuninae</taxon>
        <taxon>Scylla</taxon>
    </lineage>
</organism>
<dbReference type="InterPro" id="IPR011680">
    <property type="entry name" value="FEZ"/>
</dbReference>
<dbReference type="Proteomes" id="UP001487740">
    <property type="component" value="Unassembled WGS sequence"/>
</dbReference>
<evidence type="ECO:0008006" key="7">
    <source>
        <dbReference type="Google" id="ProtNLM"/>
    </source>
</evidence>
<keyword evidence="2" id="KW-0597">Phosphoprotein</keyword>
<feature type="compositionally biased region" description="Pro residues" evidence="4">
    <location>
        <begin position="95"/>
        <end position="114"/>
    </location>
</feature>
<dbReference type="AlphaFoldDB" id="A0AAW0SU65"/>
<name>A0AAW0SU65_SCYPA</name>
<feature type="compositionally biased region" description="Basic and acidic residues" evidence="4">
    <location>
        <begin position="468"/>
        <end position="500"/>
    </location>
</feature>
<evidence type="ECO:0000256" key="3">
    <source>
        <dbReference type="ARBA" id="ARBA00023054"/>
    </source>
</evidence>
<reference evidence="5 6" key="1">
    <citation type="submission" date="2023-03" db="EMBL/GenBank/DDBJ databases">
        <title>High-quality genome of Scylla paramamosain provides insights in environmental adaptation.</title>
        <authorList>
            <person name="Zhang L."/>
        </authorList>
    </citation>
    <scope>NUCLEOTIDE SEQUENCE [LARGE SCALE GENOMIC DNA]</scope>
    <source>
        <strain evidence="5">LZ_2023a</strain>
        <tissue evidence="5">Muscle</tissue>
    </source>
</reference>
<feature type="region of interest" description="Disordered" evidence="4">
    <location>
        <begin position="1"/>
        <end position="59"/>
    </location>
</feature>
<feature type="region of interest" description="Disordered" evidence="4">
    <location>
        <begin position="622"/>
        <end position="646"/>
    </location>
</feature>
<gene>
    <name evidence="5" type="ORF">O3P69_009383</name>
</gene>
<evidence type="ECO:0000256" key="1">
    <source>
        <dbReference type="ARBA" id="ARBA00006788"/>
    </source>
</evidence>
<feature type="compositionally biased region" description="Acidic residues" evidence="4">
    <location>
        <begin position="622"/>
        <end position="631"/>
    </location>
</feature>
<evidence type="ECO:0000256" key="4">
    <source>
        <dbReference type="SAM" id="MobiDB-lite"/>
    </source>
</evidence>
<feature type="region of interest" description="Disordered" evidence="4">
    <location>
        <begin position="557"/>
        <end position="588"/>
    </location>
</feature>
<feature type="region of interest" description="Disordered" evidence="4">
    <location>
        <begin position="451"/>
        <end position="507"/>
    </location>
</feature>
<dbReference type="GO" id="GO:0030424">
    <property type="term" value="C:axon"/>
    <property type="evidence" value="ECO:0007669"/>
    <property type="project" value="TreeGrafter"/>
</dbReference>
<evidence type="ECO:0000256" key="2">
    <source>
        <dbReference type="ARBA" id="ARBA00022553"/>
    </source>
</evidence>
<comment type="similarity">
    <text evidence="1">Belongs to the zygin family.</text>
</comment>
<dbReference type="Pfam" id="PF07763">
    <property type="entry name" value="FEZ"/>
    <property type="match status" value="1"/>
</dbReference>
<proteinExistence type="inferred from homology"/>